<keyword evidence="1" id="KW-0472">Membrane</keyword>
<name>A0A1J0GFY1_9CLOT</name>
<feature type="transmembrane region" description="Helical" evidence="1">
    <location>
        <begin position="59"/>
        <end position="80"/>
    </location>
</feature>
<dbReference type="RefSeq" id="WP_071612092.1">
    <property type="nucleotide sequence ID" value="NZ_CP015756.1"/>
</dbReference>
<feature type="transmembrane region" description="Helical" evidence="1">
    <location>
        <begin position="86"/>
        <end position="107"/>
    </location>
</feature>
<proteinExistence type="predicted"/>
<accession>A0A1J0GFY1</accession>
<evidence type="ECO:0000313" key="3">
    <source>
        <dbReference type="Proteomes" id="UP000182569"/>
    </source>
</evidence>
<gene>
    <name evidence="2" type="ORF">A7L45_06805</name>
</gene>
<keyword evidence="3" id="KW-1185">Reference proteome</keyword>
<reference evidence="3" key="1">
    <citation type="journal article" date="2016" name="Front. Microbiol.">
        <title>Complete Genome Sequence of Clostridium estertheticum DSM 8809, a Microbe Identified in Spoiled Vacuum Packed Beef.</title>
        <authorList>
            <person name="Yu Z."/>
            <person name="Gunn L."/>
            <person name="Brennan E."/>
            <person name="Reid R."/>
            <person name="Wall P.G."/>
            <person name="Gaora O.P."/>
            <person name="Hurley D."/>
            <person name="Bolton D."/>
            <person name="Fanning S."/>
        </authorList>
    </citation>
    <scope>NUCLEOTIDE SEQUENCE [LARGE SCALE GENOMIC DNA]</scope>
    <source>
        <strain evidence="3">DSM 8809</strain>
    </source>
</reference>
<protein>
    <recommendedName>
        <fullName evidence="4">DUF4405 domain-containing protein</fullName>
    </recommendedName>
</protein>
<dbReference type="AlphaFoldDB" id="A0A1J0GFY1"/>
<dbReference type="EMBL" id="CP015756">
    <property type="protein sequence ID" value="APC39798.1"/>
    <property type="molecule type" value="Genomic_DNA"/>
</dbReference>
<evidence type="ECO:0000256" key="1">
    <source>
        <dbReference type="SAM" id="Phobius"/>
    </source>
</evidence>
<dbReference type="KEGG" id="ceu:A7L45_06805"/>
<keyword evidence="1" id="KW-1133">Transmembrane helix</keyword>
<dbReference type="Proteomes" id="UP000182569">
    <property type="component" value="Chromosome"/>
</dbReference>
<feature type="transmembrane region" description="Helical" evidence="1">
    <location>
        <begin position="6"/>
        <end position="27"/>
    </location>
</feature>
<organism evidence="2 3">
    <name type="scientific">Clostridium estertheticum subsp. estertheticum</name>
    <dbReference type="NCBI Taxonomy" id="1552"/>
    <lineage>
        <taxon>Bacteria</taxon>
        <taxon>Bacillati</taxon>
        <taxon>Bacillota</taxon>
        <taxon>Clostridia</taxon>
        <taxon>Eubacteriales</taxon>
        <taxon>Clostridiaceae</taxon>
        <taxon>Clostridium</taxon>
    </lineage>
</organism>
<evidence type="ECO:0008006" key="4">
    <source>
        <dbReference type="Google" id="ProtNLM"/>
    </source>
</evidence>
<sequence>MQTRVLFGFLGWVTVICFGIAISNYFVKFINKKYISKLGKEKKPMVDLYRKLMKIVIKYHKIAGTIAIFTVLTHFIIAFSAGRISITGIVAASFMVIIFLLGVYGAFINKNRKGMWLKVHRTMAFVLLLAIVIHII</sequence>
<keyword evidence="1" id="KW-0812">Transmembrane</keyword>
<evidence type="ECO:0000313" key="2">
    <source>
        <dbReference type="EMBL" id="APC39798.1"/>
    </source>
</evidence>
<dbReference type="STRING" id="1552.A7L45_06805"/>